<dbReference type="EMBL" id="JARVKF010000394">
    <property type="protein sequence ID" value="KAK9418027.1"/>
    <property type="molecule type" value="Genomic_DNA"/>
</dbReference>
<dbReference type="Proteomes" id="UP001408356">
    <property type="component" value="Unassembled WGS sequence"/>
</dbReference>
<feature type="region of interest" description="Disordered" evidence="1">
    <location>
        <begin position="148"/>
        <end position="557"/>
    </location>
</feature>
<feature type="compositionally biased region" description="Basic and acidic residues" evidence="1">
    <location>
        <begin position="381"/>
        <end position="390"/>
    </location>
</feature>
<gene>
    <name evidence="2" type="ORF">SUNI508_08456</name>
</gene>
<feature type="compositionally biased region" description="Polar residues" evidence="1">
    <location>
        <begin position="392"/>
        <end position="404"/>
    </location>
</feature>
<sequence length="594" mass="64460">MPRPKRTRVASKRAAAPITKDPSPAVPEQRNWDNEDIYSTSGREDEQQPVRRRSGRSASRATSTSNPRQAALLDAARERRDGALSRLENMTSESTAGNTHTGGVEDTESSVEVEMGRRAVAATPAHPARLNDLSGLDLDDSMFDDLNTTMDTADPASAQRSLDTSTLSISHFKRRPRAGSFLSRDDGPLRPSSRAGPNTPGISSTFNIGVFKRRAREPSILGTTQKPRAERPVPQSDSGDKSDDEAEEEPVAGNDFSPEAESTPLRLSKRQSGADEPVQDVAEPSSDKIRKRKSTEGHERRSRSPPFAEDNIGAAEESEEDSLSSPPSSPPLRRPSTPLMDDNIAPPESSDSEDTANFWPPLQSLAKGRSRRPPSALRKTPVRETAHDDNFSDISSPPSLTYSPNYGEPSPPPQRVAKQTRAASKPVTTADLTGLLPRRRPKNARNDPFAVDDSDDEEVDTAGLGNDEDELSYLDVRTRRRPARPLSRAGTANQAATGAKSAQRKGKAPASSKPARTYGRSSDKENQQEEGDGEGEEGDASETGRPDDVSENSEELVARVGVELKQAARKFAEVDKWELEFEEATQSSSPVGAR</sequence>
<evidence type="ECO:0000313" key="2">
    <source>
        <dbReference type="EMBL" id="KAK9418027.1"/>
    </source>
</evidence>
<feature type="region of interest" description="Disordered" evidence="1">
    <location>
        <begin position="1"/>
        <end position="113"/>
    </location>
</feature>
<protein>
    <submittedName>
        <fullName evidence="2">Uncharacterized protein</fullName>
    </submittedName>
</protein>
<accession>A0ABR2UTN2</accession>
<feature type="compositionally biased region" description="Acidic residues" evidence="1">
    <location>
        <begin position="528"/>
        <end position="540"/>
    </location>
</feature>
<comment type="caution">
    <text evidence="2">The sequence shown here is derived from an EMBL/GenBank/DDBJ whole genome shotgun (WGS) entry which is preliminary data.</text>
</comment>
<name>A0ABR2UTN2_9PEZI</name>
<evidence type="ECO:0000256" key="1">
    <source>
        <dbReference type="SAM" id="MobiDB-lite"/>
    </source>
</evidence>
<feature type="compositionally biased region" description="Basic residues" evidence="1">
    <location>
        <begin position="1"/>
        <end position="11"/>
    </location>
</feature>
<evidence type="ECO:0000313" key="3">
    <source>
        <dbReference type="Proteomes" id="UP001408356"/>
    </source>
</evidence>
<keyword evidence="3" id="KW-1185">Reference proteome</keyword>
<feature type="compositionally biased region" description="Polar residues" evidence="1">
    <location>
        <begin position="88"/>
        <end position="101"/>
    </location>
</feature>
<organism evidence="2 3">
    <name type="scientific">Seiridium unicorne</name>
    <dbReference type="NCBI Taxonomy" id="138068"/>
    <lineage>
        <taxon>Eukaryota</taxon>
        <taxon>Fungi</taxon>
        <taxon>Dikarya</taxon>
        <taxon>Ascomycota</taxon>
        <taxon>Pezizomycotina</taxon>
        <taxon>Sordariomycetes</taxon>
        <taxon>Xylariomycetidae</taxon>
        <taxon>Amphisphaeriales</taxon>
        <taxon>Sporocadaceae</taxon>
        <taxon>Seiridium</taxon>
    </lineage>
</organism>
<feature type="compositionally biased region" description="Low complexity" evidence="1">
    <location>
        <begin position="56"/>
        <end position="74"/>
    </location>
</feature>
<proteinExistence type="predicted"/>
<reference evidence="2 3" key="1">
    <citation type="journal article" date="2024" name="J. Plant Pathol.">
        <title>Sequence and assembly of the genome of Seiridium unicorne, isolate CBS 538.82, causal agent of cypress canker disease.</title>
        <authorList>
            <person name="Scali E."/>
            <person name="Rocca G.D."/>
            <person name="Danti R."/>
            <person name="Garbelotto M."/>
            <person name="Barberini S."/>
            <person name="Baroncelli R."/>
            <person name="Emiliani G."/>
        </authorList>
    </citation>
    <scope>NUCLEOTIDE SEQUENCE [LARGE SCALE GENOMIC DNA]</scope>
    <source>
        <strain evidence="2 3">BM-138-508</strain>
    </source>
</reference>
<feature type="compositionally biased region" description="Acidic residues" evidence="1">
    <location>
        <begin position="450"/>
        <end position="472"/>
    </location>
</feature>
<feature type="compositionally biased region" description="Polar residues" evidence="1">
    <location>
        <begin position="158"/>
        <end position="169"/>
    </location>
</feature>